<organism evidence="1 2">
    <name type="scientific">Candidatus Cellulosilyticum pullistercoris</name>
    <dbReference type="NCBI Taxonomy" id="2838521"/>
    <lineage>
        <taxon>Bacteria</taxon>
        <taxon>Bacillati</taxon>
        <taxon>Bacillota</taxon>
        <taxon>Clostridia</taxon>
        <taxon>Lachnospirales</taxon>
        <taxon>Cellulosilyticaceae</taxon>
        <taxon>Cellulosilyticum</taxon>
    </lineage>
</organism>
<dbReference type="InterPro" id="IPR012166">
    <property type="entry name" value="Uncharacterised_RocB"/>
</dbReference>
<dbReference type="SUPFAM" id="SSF53187">
    <property type="entry name" value="Zn-dependent exopeptidases"/>
    <property type="match status" value="1"/>
</dbReference>
<dbReference type="Proteomes" id="UP000824229">
    <property type="component" value="Unassembled WGS sequence"/>
</dbReference>
<reference evidence="1" key="1">
    <citation type="journal article" date="2021" name="PeerJ">
        <title>Extensive microbial diversity within the chicken gut microbiome revealed by metagenomics and culture.</title>
        <authorList>
            <person name="Gilroy R."/>
            <person name="Ravi A."/>
            <person name="Getino M."/>
            <person name="Pursley I."/>
            <person name="Horton D.L."/>
            <person name="Alikhan N.F."/>
            <person name="Baker D."/>
            <person name="Gharbi K."/>
            <person name="Hall N."/>
            <person name="Watson M."/>
            <person name="Adriaenssens E.M."/>
            <person name="Foster-Nyarko E."/>
            <person name="Jarju S."/>
            <person name="Secka A."/>
            <person name="Antonio M."/>
            <person name="Oren A."/>
            <person name="Chaudhuri R.R."/>
            <person name="La Ragione R."/>
            <person name="Hildebrand F."/>
            <person name="Pallen M.J."/>
        </authorList>
    </citation>
    <scope>NUCLEOTIDE SEQUENCE</scope>
    <source>
        <strain evidence="1">B5-657</strain>
    </source>
</reference>
<comment type="caution">
    <text evidence="1">The sequence shown here is derived from an EMBL/GenBank/DDBJ whole genome shotgun (WGS) entry which is preliminary data.</text>
</comment>
<dbReference type="AlphaFoldDB" id="A0A9E2KEB8"/>
<dbReference type="PIRSF" id="PIRSF010386">
    <property type="entry name" value="RocB"/>
    <property type="match status" value="1"/>
</dbReference>
<dbReference type="PANTHER" id="PTHR43808:SF27">
    <property type="entry name" value="PROTEIN ROCB"/>
    <property type="match status" value="1"/>
</dbReference>
<sequence length="555" mass="64205">MIEEQRIKVIFEQLVKIPSDTGTKKERDVEELLLKMISEMAYFSKEGIYAQDKGFYPIEGDILERGIVWAMVKGESSQTVVFMHHHDVVDVSDYRELAPFAYEMKTIKEKLKLRGDLPKEVEEDLLSGEWLFGRGTADMKAGAAIQLAVLEDYSQQEIRPYNLLLLSVPDEENMSIGMRKGVNLLKTLKDKYHLSYELLINSEPHEREEKTCGTLYTGSVGKLMPVIYTRGVSTHIGKSYDGFNPLLVAEKIASKLELNTDFCDVANGEITPPPSMIYLRDRKTEYNVSTPQSIGMYFSLLLLTSNVEEILLKLKRLSEKAFEEAIHQVERNYQNYCELLYKDRIVRGCEDVMEQVSSVCSRESIRANVKSFGEIYALAYKVQGEVFVREYKAYLKGIKIQIEKGKLSLPESTFLLIEKVLSYIPSKEPMVVIAFAPPFYPSVHYENRELVNRLSHFAKVHWHETYIEKKYFMGISDMSYVGKVSDDKAAEHLKEHMPQWQEIYEIPFKAINEIAMPMINIGPWGKDLHQYSERVYKKDVFEQIPRLLTYLLKYR</sequence>
<dbReference type="EMBL" id="JAHLFQ010000258">
    <property type="protein sequence ID" value="MBU3805245.1"/>
    <property type="molecule type" value="Genomic_DNA"/>
</dbReference>
<protein>
    <submittedName>
        <fullName evidence="1">M20/M25/M40 family metallo-hydrolase</fullName>
    </submittedName>
</protein>
<dbReference type="GO" id="GO:0016787">
    <property type="term" value="F:hydrolase activity"/>
    <property type="evidence" value="ECO:0007669"/>
    <property type="project" value="InterPro"/>
</dbReference>
<accession>A0A9E2KEB8</accession>
<reference evidence="1" key="2">
    <citation type="submission" date="2021-04" db="EMBL/GenBank/DDBJ databases">
        <authorList>
            <person name="Gilroy R."/>
        </authorList>
    </citation>
    <scope>NUCLEOTIDE SEQUENCE</scope>
    <source>
        <strain evidence="1">B5-657</strain>
    </source>
</reference>
<dbReference type="PANTHER" id="PTHR43808">
    <property type="entry name" value="ACETYLORNITHINE DEACETYLASE"/>
    <property type="match status" value="1"/>
</dbReference>
<dbReference type="InterPro" id="IPR002933">
    <property type="entry name" value="Peptidase_M20"/>
</dbReference>
<name>A0A9E2KEB8_9FIRM</name>
<gene>
    <name evidence="1" type="ORF">H9872_10910</name>
</gene>
<evidence type="ECO:0000313" key="2">
    <source>
        <dbReference type="Proteomes" id="UP000824229"/>
    </source>
</evidence>
<evidence type="ECO:0000313" key="1">
    <source>
        <dbReference type="EMBL" id="MBU3805245.1"/>
    </source>
</evidence>
<dbReference type="Pfam" id="PF01546">
    <property type="entry name" value="Peptidase_M20"/>
    <property type="match status" value="1"/>
</dbReference>
<proteinExistence type="predicted"/>
<dbReference type="InterPro" id="IPR050072">
    <property type="entry name" value="Peptidase_M20A"/>
</dbReference>
<dbReference type="Gene3D" id="3.40.630.10">
    <property type="entry name" value="Zn peptidases"/>
    <property type="match status" value="1"/>
</dbReference>